<feature type="transmembrane region" description="Helical" evidence="8">
    <location>
        <begin position="564"/>
        <end position="582"/>
    </location>
</feature>
<dbReference type="Pfam" id="PF01061">
    <property type="entry name" value="ABC2_membrane"/>
    <property type="match status" value="2"/>
</dbReference>
<dbReference type="InterPro" id="IPR027417">
    <property type="entry name" value="P-loop_NTPase"/>
</dbReference>
<comment type="caution">
    <text evidence="10">The sequence shown here is derived from an EMBL/GenBank/DDBJ whole genome shotgun (WGS) entry which is preliminary data.</text>
</comment>
<dbReference type="Pfam" id="PF06422">
    <property type="entry name" value="PDR_CDR"/>
    <property type="match status" value="1"/>
</dbReference>
<evidence type="ECO:0000256" key="7">
    <source>
        <dbReference type="SAM" id="MobiDB-lite"/>
    </source>
</evidence>
<name>A0A409XC78_PSICY</name>
<dbReference type="Pfam" id="PF02515">
    <property type="entry name" value="CoA_transf_3"/>
    <property type="match status" value="1"/>
</dbReference>
<keyword evidence="5 8" id="KW-1133">Transmembrane helix</keyword>
<keyword evidence="4 8" id="KW-0812">Transmembrane</keyword>
<dbReference type="EMBL" id="NHYD01002088">
    <property type="protein sequence ID" value="PPQ88399.1"/>
    <property type="molecule type" value="Genomic_DNA"/>
</dbReference>
<dbReference type="SUPFAM" id="SSF52540">
    <property type="entry name" value="P-loop containing nucleoside triphosphate hydrolases"/>
    <property type="match status" value="2"/>
</dbReference>
<dbReference type="CDD" id="cd03233">
    <property type="entry name" value="ABCG_PDR_domain1"/>
    <property type="match status" value="1"/>
</dbReference>
<evidence type="ECO:0000259" key="9">
    <source>
        <dbReference type="PROSITE" id="PS50893"/>
    </source>
</evidence>
<evidence type="ECO:0000256" key="6">
    <source>
        <dbReference type="ARBA" id="ARBA00023136"/>
    </source>
</evidence>
<feature type="transmembrane region" description="Helical" evidence="8">
    <location>
        <begin position="594"/>
        <end position="614"/>
    </location>
</feature>
<dbReference type="GO" id="GO:0005524">
    <property type="term" value="F:ATP binding"/>
    <property type="evidence" value="ECO:0007669"/>
    <property type="project" value="InterPro"/>
</dbReference>
<keyword evidence="6 8" id="KW-0472">Membrane</keyword>
<dbReference type="Gene3D" id="3.40.50.10540">
    <property type="entry name" value="Crotonobetainyl-coa:carnitine coa-transferase, domain 1"/>
    <property type="match status" value="1"/>
</dbReference>
<reference evidence="10 11" key="1">
    <citation type="journal article" date="2018" name="Evol. Lett.">
        <title>Horizontal gene cluster transfer increased hallucinogenic mushroom diversity.</title>
        <authorList>
            <person name="Reynolds H.T."/>
            <person name="Vijayakumar V."/>
            <person name="Gluck-Thaler E."/>
            <person name="Korotkin H.B."/>
            <person name="Matheny P.B."/>
            <person name="Slot J.C."/>
        </authorList>
    </citation>
    <scope>NUCLEOTIDE SEQUENCE [LARGE SCALE GENOMIC DNA]</scope>
    <source>
        <strain evidence="10 11">2631</strain>
    </source>
</reference>
<dbReference type="PROSITE" id="PS50893">
    <property type="entry name" value="ABC_TRANSPORTER_2"/>
    <property type="match status" value="1"/>
</dbReference>
<dbReference type="Pfam" id="PF00005">
    <property type="entry name" value="ABC_tran"/>
    <property type="match status" value="2"/>
</dbReference>
<evidence type="ECO:0000256" key="1">
    <source>
        <dbReference type="ARBA" id="ARBA00004141"/>
    </source>
</evidence>
<dbReference type="Pfam" id="PF14510">
    <property type="entry name" value="ABC_trans_N"/>
    <property type="match status" value="1"/>
</dbReference>
<sequence length="1888" mass="209304">MIEDGIGKDHTSQHQSSIDPHTQKNVDNSFASVLADSQVTFDVAQILGRMAKSREDAGVLSREMGISFHDLQVVGLGAASSYQDTVGSIFNPHNLIGQIQAQRHPATRHIIAGFEGTVQPGEMLLVLGRPGSGCSTLLKVLSNKRDEFHAVRGDVLYNSFLPHEVEKHYRGDVHYCPEDDIHFPTLTVGQTIEFAARVRAPRERLGETRTKYAESITDILLSLFGLQHARNTPVGDATIRGISGGEKKRLSICEAMATRACLTSWDNATRGLDSSTALEFIQILRAATDINRLTSIVSLYQAGERLYELFDKVCVIYEGRMAYFGPANQAREYFINLGYEPAHRQTTADFLVSVTDPNARIPRQVDHSVPRTAAEFASWFSQSSIGLQNSHSVVVFRSELQSSKKSSEIYIQSAQAEHDRLSRLGSPYVSSLPAQAAAVMVRRVQILRGAFAISIINIIGYIFQGVVLGTTFLKEPESTNAFFSRSGILFFSLFFFALMAMPEIPALFAQRPIILRHQQSGLYHPFIDAVALTLVDVPVTLLNSLVFGGILYGLVGLEKSAGQLFIYFLFVFTTAVVMRAYFRALAAMCRFEATAQMFAGLSVLAMCLYAGYIIPEASMIWALRWMTYINPFKYGFESLMTNEFRTLNGTCANIIPHGPTYTNISIENQVCAVVGAVAGESRVQGTRFIKLSLGYTYSHLWRNFGITIAFGAAFLSALFLFTEVNTKLTGISTMVLYKWGSEVPDEFERNDDSIEMTIIENERPDAVEKLKSVSPKVAIKFPEEGREPGNGTFSFTGITYTIPTDDGSRQLLEDISGYISPGSLTALMGESGAGKTTLLNVLANRIDVGVVFGDRFIDGKTLPDDFQSQTGYCQQIDTHLPTSTVREALLFSAKLRQPLSVPLREKEEYVDKCLHMCGLWTHRNAIVGSLGVELRKRTTVGVELAAKPSAELFHVFDRLLLLKKGGQTVYFGDLGHNATTLLAYFEQNGARPCAIEENPAEYMLDVIGAGATASSSIEWFDIWRQSTEKQKLDQEIQRVHSDGRNRPTFAATLITEYPTPWTNQLFELIKRGASDHYRNVEYLMAKISLNIIAGMFLGFTFFKKQNSIQGTQNRLFALHMALIIGIPLSNQLQVPFIASRKIYEIRERPSRMYSWTALLSSQIMVEMLWNILGSSLFFFAWYWTSHFPTHGAGYGYLALGIVFPAYYTTIAQSIASMAPNVEIAQLLFGFLFSFVLTFNGVIQPYSQLGWWKWMYRLSPYKYLLEGLAGQGVGHREIACSPIEFVTLNPPASQTCAQYLSDFIASTGGYLQNPDALSNCSFCPLRITDELLGPTFNIFYDNRWKNIGILASFTAFNASTVDMSTPVDNQTIPDALKDIWISNGLPEQFLDHLKLKGNADTAVPSSFRLGLAAQISIGLAGLSAAFVHYLRTGIEQDVTVDARHAVLSFHSEAWYTINNTIPPDSLWDNIAGLYQTKDDGWVRIHTNFPHHRFGVLSILNVPDAPSLATRSEVAVAIKQWDAQDLEDECAKHGMCVFKLRKHEEWENSPHGKALLDTFPVPVVQVSKIGEAKKLTYEASTPIRWPLSGIKVLDLSRVLAGPVAGRNLAAQGAQVLLITSPQLPSLPYLDTETSLGKRTTQLRLSSTSNEDVQKMNELVRGTDVFLQAYRPGGLEGRGFGVDDVLKLKAERDEGGVVYASLRAWGWNGPWANRRGFDSLVQTATGFNADEGEAYRIFLASQGESVEWKPRPLPMQAIDHAAGYLLAFGINVALVRMIVEGGSHEVRISLVEVGRWIRSLGRVDPSIAFGPATRKFPERGGTLDKEIESLSTDWLERRGRHGSKDRKMTALKQAALLGVTPVREGIMAAGDETVDWGAPMRLDADDPIWIA</sequence>
<dbReference type="InterPro" id="IPR003673">
    <property type="entry name" value="CoA-Trfase_fam_III"/>
</dbReference>
<feature type="domain" description="ABC transporter" evidence="9">
    <location>
        <begin position="96"/>
        <end position="343"/>
    </location>
</feature>
<dbReference type="PROSITE" id="PS00211">
    <property type="entry name" value="ABC_TRANSPORTER_1"/>
    <property type="match status" value="1"/>
</dbReference>
<feature type="compositionally biased region" description="Basic and acidic residues" evidence="7">
    <location>
        <begin position="1"/>
        <end position="12"/>
    </location>
</feature>
<dbReference type="SUPFAM" id="SSF89796">
    <property type="entry name" value="CoA-transferase family III (CaiB/BaiF)"/>
    <property type="match status" value="2"/>
</dbReference>
<accession>A0A409XC78</accession>
<keyword evidence="3" id="KW-0813">Transport</keyword>
<dbReference type="Gene3D" id="3.40.50.300">
    <property type="entry name" value="P-loop containing nucleotide triphosphate hydrolases"/>
    <property type="match status" value="2"/>
</dbReference>
<dbReference type="InterPro" id="IPR003439">
    <property type="entry name" value="ABC_transporter-like_ATP-bd"/>
</dbReference>
<evidence type="ECO:0000256" key="8">
    <source>
        <dbReference type="SAM" id="Phobius"/>
    </source>
</evidence>
<feature type="transmembrane region" description="Helical" evidence="8">
    <location>
        <begin position="1114"/>
        <end position="1132"/>
    </location>
</feature>
<comment type="similarity">
    <text evidence="2">Belongs to the CoA-transferase III family.</text>
</comment>
<dbReference type="InterPro" id="IPR010929">
    <property type="entry name" value="PDR_CDR_ABC"/>
</dbReference>
<feature type="region of interest" description="Disordered" evidence="7">
    <location>
        <begin position="1"/>
        <end position="24"/>
    </location>
</feature>
<dbReference type="FunCoup" id="A0A409XC78">
    <property type="interactions" value="99"/>
</dbReference>
<comment type="subcellular location">
    <subcellularLocation>
        <location evidence="1">Membrane</location>
        <topology evidence="1">Multi-pass membrane protein</topology>
    </subcellularLocation>
</comment>
<evidence type="ECO:0000256" key="2">
    <source>
        <dbReference type="ARBA" id="ARBA00008383"/>
    </source>
</evidence>
<evidence type="ECO:0000313" key="11">
    <source>
        <dbReference type="Proteomes" id="UP000283269"/>
    </source>
</evidence>
<protein>
    <recommendedName>
        <fullName evidence="9">ABC transporter domain-containing protein</fullName>
    </recommendedName>
</protein>
<evidence type="ECO:0000313" key="10">
    <source>
        <dbReference type="EMBL" id="PPQ88399.1"/>
    </source>
</evidence>
<feature type="transmembrane region" description="Helical" evidence="8">
    <location>
        <begin position="1080"/>
        <end position="1102"/>
    </location>
</feature>
<dbReference type="InParanoid" id="A0A409XC78"/>
<feature type="transmembrane region" description="Helical" evidence="8">
    <location>
        <begin position="529"/>
        <end position="552"/>
    </location>
</feature>
<dbReference type="GO" id="GO:0140359">
    <property type="term" value="F:ABC-type transporter activity"/>
    <property type="evidence" value="ECO:0007669"/>
    <property type="project" value="InterPro"/>
</dbReference>
<dbReference type="InterPro" id="IPR034001">
    <property type="entry name" value="ABCG_PDR_1"/>
</dbReference>
<feature type="transmembrane region" description="Helical" evidence="8">
    <location>
        <begin position="1194"/>
        <end position="1211"/>
    </location>
</feature>
<dbReference type="PANTHER" id="PTHR19241">
    <property type="entry name" value="ATP-BINDING CASSETTE TRANSPORTER"/>
    <property type="match status" value="1"/>
</dbReference>
<dbReference type="InterPro" id="IPR017871">
    <property type="entry name" value="ABC_transporter-like_CS"/>
</dbReference>
<dbReference type="GO" id="GO:0016020">
    <property type="term" value="C:membrane"/>
    <property type="evidence" value="ECO:0007669"/>
    <property type="project" value="UniProtKB-SubCell"/>
</dbReference>
<dbReference type="OrthoDB" id="2308815at2759"/>
<dbReference type="InterPro" id="IPR013525">
    <property type="entry name" value="ABC2_TM"/>
</dbReference>
<dbReference type="InterPro" id="IPR029481">
    <property type="entry name" value="ABC_trans_N"/>
</dbReference>
<feature type="transmembrane region" description="Helical" evidence="8">
    <location>
        <begin position="450"/>
        <end position="468"/>
    </location>
</feature>
<evidence type="ECO:0000256" key="5">
    <source>
        <dbReference type="ARBA" id="ARBA00022989"/>
    </source>
</evidence>
<feature type="transmembrane region" description="Helical" evidence="8">
    <location>
        <begin position="1223"/>
        <end position="1242"/>
    </location>
</feature>
<dbReference type="Proteomes" id="UP000283269">
    <property type="component" value="Unassembled WGS sequence"/>
</dbReference>
<organism evidence="10 11">
    <name type="scientific">Psilocybe cyanescens</name>
    <dbReference type="NCBI Taxonomy" id="93625"/>
    <lineage>
        <taxon>Eukaryota</taxon>
        <taxon>Fungi</taxon>
        <taxon>Dikarya</taxon>
        <taxon>Basidiomycota</taxon>
        <taxon>Agaricomycotina</taxon>
        <taxon>Agaricomycetes</taxon>
        <taxon>Agaricomycetidae</taxon>
        <taxon>Agaricales</taxon>
        <taxon>Agaricineae</taxon>
        <taxon>Strophariaceae</taxon>
        <taxon>Psilocybe</taxon>
    </lineage>
</organism>
<feature type="transmembrane region" description="Helical" evidence="8">
    <location>
        <begin position="700"/>
        <end position="721"/>
    </location>
</feature>
<proteinExistence type="inferred from homology"/>
<feature type="transmembrane region" description="Helical" evidence="8">
    <location>
        <begin position="488"/>
        <end position="508"/>
    </location>
</feature>
<gene>
    <name evidence="10" type="ORF">CVT25_011278</name>
</gene>
<dbReference type="STRING" id="93625.A0A409XC78"/>
<feature type="compositionally biased region" description="Polar residues" evidence="7">
    <location>
        <begin position="13"/>
        <end position="24"/>
    </location>
</feature>
<evidence type="ECO:0000256" key="3">
    <source>
        <dbReference type="ARBA" id="ARBA00022448"/>
    </source>
</evidence>
<evidence type="ECO:0000256" key="4">
    <source>
        <dbReference type="ARBA" id="ARBA00022692"/>
    </source>
</evidence>
<dbReference type="InterPro" id="IPR023606">
    <property type="entry name" value="CoA-Trfase_III_dom_1_sf"/>
</dbReference>
<dbReference type="GO" id="GO:0016887">
    <property type="term" value="F:ATP hydrolysis activity"/>
    <property type="evidence" value="ECO:0007669"/>
    <property type="project" value="InterPro"/>
</dbReference>
<keyword evidence="11" id="KW-1185">Reference proteome</keyword>
<feature type="transmembrane region" description="Helical" evidence="8">
    <location>
        <begin position="1153"/>
        <end position="1182"/>
    </location>
</feature>